<dbReference type="GO" id="GO:0003723">
    <property type="term" value="F:RNA binding"/>
    <property type="evidence" value="ECO:0007669"/>
    <property type="project" value="UniProtKB-UniRule"/>
</dbReference>
<dbReference type="GO" id="GO:0016787">
    <property type="term" value="F:hydrolase activity"/>
    <property type="evidence" value="ECO:0007669"/>
    <property type="project" value="UniProtKB-KW"/>
</dbReference>
<evidence type="ECO:0000313" key="15">
    <source>
        <dbReference type="Proteomes" id="UP000002945"/>
    </source>
</evidence>
<dbReference type="InterPro" id="IPR028629">
    <property type="entry name" value="Cas9"/>
</dbReference>
<feature type="domain" description="HNH Cas9-type" evidence="13">
    <location>
        <begin position="688"/>
        <end position="847"/>
    </location>
</feature>
<dbReference type="InterPro" id="IPR033114">
    <property type="entry name" value="HNH_CAS9"/>
</dbReference>
<dbReference type="GO" id="GO:0003677">
    <property type="term" value="F:DNA binding"/>
    <property type="evidence" value="ECO:0007669"/>
    <property type="project" value="UniProtKB-UniRule"/>
</dbReference>
<evidence type="ECO:0000256" key="12">
    <source>
        <dbReference type="HAMAP-Rule" id="MF_01480"/>
    </source>
</evidence>
<evidence type="ECO:0000256" key="5">
    <source>
        <dbReference type="ARBA" id="ARBA00022801"/>
    </source>
</evidence>
<comment type="similarity">
    <text evidence="12">Belongs to the CRISPR-associated Cas9 family.</text>
</comment>
<dbReference type="Pfam" id="PF18541">
    <property type="entry name" value="RuvC_III"/>
    <property type="match status" value="1"/>
</dbReference>
<comment type="function">
    <text evidence="12">CRISPR (clustered regularly interspaced short palindromic repeat) is an adaptive immune system that provides protection against mobile genetic elements (viruses, transposable elements and conjugative plasmids). CRISPR clusters contain spacers, sequences complementary to antecedent mobile elements, and target invading nucleic acids. CRISPR clusters are transcribed and processed into CRISPR RNA (crRNA). In type II CRISPR systems correct processing of pre-crRNA requires a trans-encoded small RNA (tracrRNA), endogenous ribonuclease 3 (rnc) and this protein. The tracrRNA serves as a guide for ribonuclease 3-aided processing of pre-crRNA. Subsequently Cas9/crRNA/tracrRNA endonucleolytically cleaves linear or circular dsDNA target complementary to the spacer; Cas9 is inactive in the absence of the 2 guide RNAs (gRNA). Cas9 recognizes the protospacer adjacent motif (PAM) in the CRISPR repeat sequences to help distinguish self versus nonself, as targets within the bacterial CRISPR locus do not have PAMs. PAM recognition is also required for catalytic activity.</text>
</comment>
<dbReference type="GO" id="GO:0046872">
    <property type="term" value="F:metal ion binding"/>
    <property type="evidence" value="ECO:0007669"/>
    <property type="project" value="UniProtKB-UniRule"/>
</dbReference>
<dbReference type="Pfam" id="PF13395">
    <property type="entry name" value="HNH_4"/>
    <property type="match status" value="1"/>
</dbReference>
<gene>
    <name evidence="12" type="primary">cas9</name>
    <name evidence="14" type="ORF">KAOT1_02362</name>
</gene>
<sequence>MKKILGLDLGTNSIGWALVNEAEHEHEQSSIVKLGVRVNPLSVDEKTNFEKGRPLSINADRTSKRSARRNLQRFKLRRKNLINLLLKHHIISNETILTEVGKNTTHQTLKLRSKATQEKISLEEFARILLSINKKRGYKSSRKEKNEDEGFTIDGMAIAKELYDNQLTPGQYVYNILQDGKNYIPDFYRSDLQAEFDDVWQFQKKFYSSILTDEFYLKLKGQGKENTRKLFLAIHQVYTAENKGKRDAVKLQYYKWRSEAVKKQLSIEEVAYVLVEINNNINKSSGYLGAISDRSKALYFNNETVGEYLYGQLVKNRHNSLRNQVFYRQDYLDEFEKIWETQAKFYDELTNELKQEIRDVVIFYQRKLKSQKHLISDCLFEKHHKAIPKSSPLFQEFKIWQNLNYLEFVHTQSKEKIFFSELDDETRQFVFAELNIRGTLKIKEIKKLIGLETPVYWKSNFDEIEGNRTNQVLYNVYQNIADDLGYGFDWSKKHAFEINAELQAIFKDVGIDTAILNFDASIEENDFDKQKSYQLWHLLYSAEDTDKATEEDKLIYGNINTKLKKQLHQKYGFEAKYGNLLANISLQQDYGNLSAKAIKKILPYLESGNSFYEACTIVGYNPSNSLTKEQQQNRKLKDKLELLPKNSLRNPVVEKILNQKVNLINQLIDEYGKPDEVRIELARELKKSAKQRADLSKHINDATLKNQNIRKTLQKDFGIQNPSKNDVIRYKLYDELKDNGYKTLFTNKYIPKEQLFSKDVDIEHIIPKAILFDDSFSNKTLAYRNVNLAKADATAFDFISSKHLDDLDNYKARVETLFQSKRISKGKYKKLLMTRQNLPEDFIERDLRNSQYIAKKATAMLKEVFRSVVPTSGRITDKLREDWDLVNVMKELNLPKYRTLGLTEFIERKNGNKIEQIIDWTKRNDHRHHAMDALTVAFTTHNHIQYLNNLNVTHGLNGVDTDHEKSRLYAIKQAITKVYIVGKTKKRKFIPPMENFRSHAKNHLEGILISFKNKNKVVTKNKNRTKTKTKGVFNEKIQLTPRGQLHKETIYGHAKKVIVTKEKVSSKFTHEKILQVTKPAYREALLKRLASFKNDPKKAFSGKNALSKNPLYFDITSGKKVPDTVKLSYFENSYVIRKEVNSDNFKNEKSLQKVLDVGIRRILEKRLADYNGNAKEAFSNLEKNPIWKDKEKGVCIKKVRIEALKNAEPLHVKKDHLGKIILDDENKSTPVDFISTGNNHHVAIYEDKDGKLHDKVVSFYEVVSRVNLGLPIIDKSFNSHLDWKFLFSMKQNEMFVFPSEDFNPKEIDIGNPKNNELISKYLFRVQKFSKVTYGNSAVRDYVFRHHLETELIDKKELKGITYYQLKSIGMLEKLVKVRINHIGKIVHIGEY</sequence>
<evidence type="ECO:0000259" key="13">
    <source>
        <dbReference type="PROSITE" id="PS51749"/>
    </source>
</evidence>
<keyword evidence="3 12" id="KW-0479">Metal-binding</keyword>
<dbReference type="Proteomes" id="UP000002945">
    <property type="component" value="Unassembled WGS sequence"/>
</dbReference>
<keyword evidence="7 12" id="KW-0694">RNA-binding</keyword>
<comment type="cofactor">
    <cofactor evidence="1 12">
        <name>Mg(2+)</name>
        <dbReference type="ChEBI" id="CHEBI:18420"/>
    </cofactor>
</comment>
<evidence type="ECO:0000256" key="6">
    <source>
        <dbReference type="ARBA" id="ARBA00022842"/>
    </source>
</evidence>
<organism evidence="14 15">
    <name type="scientific">Kordia algicida OT-1</name>
    <dbReference type="NCBI Taxonomy" id="391587"/>
    <lineage>
        <taxon>Bacteria</taxon>
        <taxon>Pseudomonadati</taxon>
        <taxon>Bacteroidota</taxon>
        <taxon>Flavobacteriia</taxon>
        <taxon>Flavobacteriales</taxon>
        <taxon>Flavobacteriaceae</taxon>
        <taxon>Kordia</taxon>
    </lineage>
</organism>
<keyword evidence="2 12" id="KW-0540">Nuclease</keyword>
<keyword evidence="15" id="KW-1185">Reference proteome</keyword>
<evidence type="ECO:0000256" key="11">
    <source>
        <dbReference type="ARBA" id="ARBA00046380"/>
    </source>
</evidence>
<evidence type="ECO:0000256" key="8">
    <source>
        <dbReference type="ARBA" id="ARBA00023118"/>
    </source>
</evidence>
<dbReference type="NCBIfam" id="TIGR01865">
    <property type="entry name" value="cas_Csn1"/>
    <property type="match status" value="1"/>
</dbReference>
<keyword evidence="10" id="KW-0464">Manganese</keyword>
<evidence type="ECO:0000256" key="3">
    <source>
        <dbReference type="ARBA" id="ARBA00022723"/>
    </source>
</evidence>
<evidence type="ECO:0000313" key="14">
    <source>
        <dbReference type="EMBL" id="EDP96215.1"/>
    </source>
</evidence>
<dbReference type="OrthoDB" id="9777169at2"/>
<evidence type="ECO:0000256" key="2">
    <source>
        <dbReference type="ARBA" id="ARBA00022722"/>
    </source>
</evidence>
<dbReference type="Gene3D" id="3.30.420.10">
    <property type="entry name" value="Ribonuclease H-like superfamily/Ribonuclease H"/>
    <property type="match status" value="3"/>
</dbReference>
<dbReference type="GO" id="GO:0051607">
    <property type="term" value="P:defense response to virus"/>
    <property type="evidence" value="ECO:0007669"/>
    <property type="project" value="UniProtKB-UniRule"/>
</dbReference>
<feature type="binding site" evidence="12">
    <location>
        <position position="684"/>
    </location>
    <ligand>
        <name>Mg(2+)</name>
        <dbReference type="ChEBI" id="CHEBI:18420"/>
        <label>2</label>
    </ligand>
</feature>
<dbReference type="eggNOG" id="COG3513">
    <property type="taxonomic scope" value="Bacteria"/>
</dbReference>
<proteinExistence type="inferred from homology"/>
<dbReference type="EMBL" id="ABIB01000004">
    <property type="protein sequence ID" value="EDP96215.1"/>
    <property type="molecule type" value="Genomic_DNA"/>
</dbReference>
<dbReference type="InterPro" id="IPR003615">
    <property type="entry name" value="HNH_nuc"/>
</dbReference>
<evidence type="ECO:0000256" key="4">
    <source>
        <dbReference type="ARBA" id="ARBA00022759"/>
    </source>
</evidence>
<keyword evidence="5 12" id="KW-0378">Hydrolase</keyword>
<dbReference type="InterPro" id="IPR036397">
    <property type="entry name" value="RNaseH_sf"/>
</dbReference>
<name>A9DTN2_9FLAO</name>
<keyword evidence="9 12" id="KW-0238">DNA-binding</keyword>
<feature type="binding site" evidence="12">
    <location>
        <position position="929"/>
    </location>
    <ligand>
        <name>Mg(2+)</name>
        <dbReference type="ChEBI" id="CHEBI:18420"/>
        <label>2</label>
    </ligand>
</feature>
<dbReference type="HAMAP" id="MF_01480">
    <property type="entry name" value="Cas9"/>
    <property type="match status" value="1"/>
</dbReference>
<dbReference type="STRING" id="391587.KAOT1_02362"/>
<comment type="domain">
    <text evidence="12">Has 2 endonuclease domains. The discontinuous RuvC-like domain cleaves the target DNA noncomplementary to crRNA while the HNH nuclease domain cleaves the target DNA complementary to crRNA.</text>
</comment>
<evidence type="ECO:0000256" key="9">
    <source>
        <dbReference type="ARBA" id="ARBA00023125"/>
    </source>
</evidence>
<comment type="caution">
    <text evidence="14">The sequence shown here is derived from an EMBL/GenBank/DDBJ whole genome shotgun (WGS) entry which is preliminary data.</text>
</comment>
<dbReference type="InterPro" id="IPR041383">
    <property type="entry name" value="RuvC_III"/>
</dbReference>
<feature type="active site" description="For RuvC-like nuclease domain" evidence="12">
    <location>
        <position position="8"/>
    </location>
</feature>
<dbReference type="EC" id="3.1.-.-" evidence="12"/>
<feature type="binding site" evidence="12">
    <location>
        <position position="680"/>
    </location>
    <ligand>
        <name>Mg(2+)</name>
        <dbReference type="ChEBI" id="CHEBI:18420"/>
        <label>1</label>
    </ligand>
</feature>
<dbReference type="GO" id="GO:0043571">
    <property type="term" value="P:maintenance of CRISPR repeat elements"/>
    <property type="evidence" value="ECO:0007669"/>
    <property type="project" value="UniProtKB-UniRule"/>
</dbReference>
<protein>
    <recommendedName>
        <fullName evidence="12">CRISPR-associated endonuclease Cas9</fullName>
        <ecNumber evidence="12">3.1.-.-</ecNumber>
    </recommendedName>
</protein>
<feature type="binding site" evidence="12">
    <location>
        <position position="8"/>
    </location>
    <ligand>
        <name>Mg(2+)</name>
        <dbReference type="ChEBI" id="CHEBI:18420"/>
        <label>2</label>
    </ligand>
</feature>
<evidence type="ECO:0000256" key="1">
    <source>
        <dbReference type="ARBA" id="ARBA00001946"/>
    </source>
</evidence>
<comment type="subunit">
    <text evidence="11 12">Monomer. Binds crRNA and tracrRNA.</text>
</comment>
<keyword evidence="6 12" id="KW-0460">Magnesium</keyword>
<feature type="binding site" evidence="12">
    <location>
        <position position="8"/>
    </location>
    <ligand>
        <name>Mg(2+)</name>
        <dbReference type="ChEBI" id="CHEBI:18420"/>
        <label>1</label>
    </ligand>
</feature>
<accession>A9DTN2</accession>
<evidence type="ECO:0000256" key="7">
    <source>
        <dbReference type="ARBA" id="ARBA00022884"/>
    </source>
</evidence>
<dbReference type="GO" id="GO:0004519">
    <property type="term" value="F:endonuclease activity"/>
    <property type="evidence" value="ECO:0007669"/>
    <property type="project" value="UniProtKB-UniRule"/>
</dbReference>
<dbReference type="PROSITE" id="PS51749">
    <property type="entry name" value="HNH_CAS9"/>
    <property type="match status" value="1"/>
</dbReference>
<dbReference type="RefSeq" id="WP_007093045.1">
    <property type="nucleotide sequence ID" value="NZ_CP142125.1"/>
</dbReference>
<dbReference type="HOGENOM" id="CLU_004928_0_0_10"/>
<evidence type="ECO:0000256" key="10">
    <source>
        <dbReference type="ARBA" id="ARBA00023211"/>
    </source>
</evidence>
<keyword evidence="4 12" id="KW-0255">Endonuclease</keyword>
<reference evidence="14 15" key="1">
    <citation type="journal article" date="2011" name="J. Bacteriol.">
        <title>Genome sequence of the algicidal bacterium Kordia algicida OT-1.</title>
        <authorList>
            <person name="Lee H.S."/>
            <person name="Kang S.G."/>
            <person name="Kwon K.K."/>
            <person name="Lee J.H."/>
            <person name="Kim S.J."/>
        </authorList>
    </citation>
    <scope>NUCLEOTIDE SEQUENCE [LARGE SCALE GENOMIC DNA]</scope>
    <source>
        <strain evidence="14 15">OT-1</strain>
    </source>
</reference>
<keyword evidence="8 12" id="KW-0051">Antiviral defense</keyword>
<feature type="binding site" evidence="12">
    <location>
        <position position="684"/>
    </location>
    <ligand>
        <name>Mg(2+)</name>
        <dbReference type="ChEBI" id="CHEBI:18420"/>
        <label>1</label>
    </ligand>
</feature>
<feature type="active site" description="Proton acceptor for HNH nuclease domain" evidence="12">
    <location>
        <position position="764"/>
    </location>
</feature>